<sequence>SRMALDDLAIPTISMSVESTLSKLCCICTEIRSSLGARTIRGALLTRHCAQNGLIPLV</sequence>
<dbReference type="OrthoDB" id="3264316at2759"/>
<protein>
    <recommendedName>
        <fullName evidence="3">HAT C-terminal dimerisation domain-containing protein</fullName>
    </recommendedName>
</protein>
<keyword evidence="2" id="KW-1185">Reference proteome</keyword>
<accession>A0A4Y7SQX9</accession>
<reference evidence="1 2" key="1">
    <citation type="journal article" date="2019" name="Nat. Ecol. Evol.">
        <title>Megaphylogeny resolves global patterns of mushroom evolution.</title>
        <authorList>
            <person name="Varga T."/>
            <person name="Krizsan K."/>
            <person name="Foldi C."/>
            <person name="Dima B."/>
            <person name="Sanchez-Garcia M."/>
            <person name="Sanchez-Ramirez S."/>
            <person name="Szollosi G.J."/>
            <person name="Szarkandi J.G."/>
            <person name="Papp V."/>
            <person name="Albert L."/>
            <person name="Andreopoulos W."/>
            <person name="Angelini C."/>
            <person name="Antonin V."/>
            <person name="Barry K.W."/>
            <person name="Bougher N.L."/>
            <person name="Buchanan P."/>
            <person name="Buyck B."/>
            <person name="Bense V."/>
            <person name="Catcheside P."/>
            <person name="Chovatia M."/>
            <person name="Cooper J."/>
            <person name="Damon W."/>
            <person name="Desjardin D."/>
            <person name="Finy P."/>
            <person name="Geml J."/>
            <person name="Haridas S."/>
            <person name="Hughes K."/>
            <person name="Justo A."/>
            <person name="Karasinski D."/>
            <person name="Kautmanova I."/>
            <person name="Kiss B."/>
            <person name="Kocsube S."/>
            <person name="Kotiranta H."/>
            <person name="LaButti K.M."/>
            <person name="Lechner B.E."/>
            <person name="Liimatainen K."/>
            <person name="Lipzen A."/>
            <person name="Lukacs Z."/>
            <person name="Mihaltcheva S."/>
            <person name="Morgado L.N."/>
            <person name="Niskanen T."/>
            <person name="Noordeloos M.E."/>
            <person name="Ohm R.A."/>
            <person name="Ortiz-Santana B."/>
            <person name="Ovrebo C."/>
            <person name="Racz N."/>
            <person name="Riley R."/>
            <person name="Savchenko A."/>
            <person name="Shiryaev A."/>
            <person name="Soop K."/>
            <person name="Spirin V."/>
            <person name="Szebenyi C."/>
            <person name="Tomsovsky M."/>
            <person name="Tulloss R.E."/>
            <person name="Uehling J."/>
            <person name="Grigoriev I.V."/>
            <person name="Vagvolgyi C."/>
            <person name="Papp T."/>
            <person name="Martin F.M."/>
            <person name="Miettinen O."/>
            <person name="Hibbett D.S."/>
            <person name="Nagy L.G."/>
        </authorList>
    </citation>
    <scope>NUCLEOTIDE SEQUENCE [LARGE SCALE GENOMIC DNA]</scope>
    <source>
        <strain evidence="1 2">FP101781</strain>
    </source>
</reference>
<evidence type="ECO:0000313" key="2">
    <source>
        <dbReference type="Proteomes" id="UP000298030"/>
    </source>
</evidence>
<gene>
    <name evidence="1" type="ORF">FA13DRAFT_1639021</name>
</gene>
<evidence type="ECO:0008006" key="3">
    <source>
        <dbReference type="Google" id="ProtNLM"/>
    </source>
</evidence>
<dbReference type="AlphaFoldDB" id="A0A4Y7SQX9"/>
<feature type="non-terminal residue" evidence="1">
    <location>
        <position position="1"/>
    </location>
</feature>
<comment type="caution">
    <text evidence="1">The sequence shown here is derived from an EMBL/GenBank/DDBJ whole genome shotgun (WGS) entry which is preliminary data.</text>
</comment>
<proteinExistence type="predicted"/>
<organism evidence="1 2">
    <name type="scientific">Coprinellus micaceus</name>
    <name type="common">Glistening ink-cap mushroom</name>
    <name type="synonym">Coprinus micaceus</name>
    <dbReference type="NCBI Taxonomy" id="71717"/>
    <lineage>
        <taxon>Eukaryota</taxon>
        <taxon>Fungi</taxon>
        <taxon>Dikarya</taxon>
        <taxon>Basidiomycota</taxon>
        <taxon>Agaricomycotina</taxon>
        <taxon>Agaricomycetes</taxon>
        <taxon>Agaricomycetidae</taxon>
        <taxon>Agaricales</taxon>
        <taxon>Agaricineae</taxon>
        <taxon>Psathyrellaceae</taxon>
        <taxon>Coprinellus</taxon>
    </lineage>
</organism>
<dbReference type="Proteomes" id="UP000298030">
    <property type="component" value="Unassembled WGS sequence"/>
</dbReference>
<evidence type="ECO:0000313" key="1">
    <source>
        <dbReference type="EMBL" id="TEB24212.1"/>
    </source>
</evidence>
<dbReference type="EMBL" id="QPFP01000069">
    <property type="protein sequence ID" value="TEB24212.1"/>
    <property type="molecule type" value="Genomic_DNA"/>
</dbReference>
<name>A0A4Y7SQX9_COPMI</name>